<feature type="transmembrane region" description="Helical" evidence="13">
    <location>
        <begin position="1162"/>
        <end position="1181"/>
    </location>
</feature>
<feature type="binding site" evidence="10">
    <location>
        <position position="472"/>
    </location>
    <ligand>
        <name>Fe cation</name>
        <dbReference type="ChEBI" id="CHEBI:24875"/>
        <label>1</label>
    </ligand>
</feature>
<evidence type="ECO:0000256" key="8">
    <source>
        <dbReference type="ARBA" id="ARBA00023256"/>
    </source>
</evidence>
<feature type="binding site" evidence="10">
    <location>
        <position position="622"/>
    </location>
    <ligand>
        <name>Fe cation</name>
        <dbReference type="ChEBI" id="CHEBI:24875"/>
        <label>2</label>
    </ligand>
</feature>
<feature type="binding site" evidence="10">
    <location>
        <position position="589"/>
    </location>
    <ligand>
        <name>Fe cation</name>
        <dbReference type="ChEBI" id="CHEBI:24875"/>
        <label>2</label>
    </ligand>
</feature>
<evidence type="ECO:0000256" key="6">
    <source>
        <dbReference type="ARBA" id="ARBA00023004"/>
    </source>
</evidence>
<dbReference type="NCBIfam" id="TIGR00005">
    <property type="entry name" value="rluA_subfam"/>
    <property type="match status" value="1"/>
</dbReference>
<evidence type="ECO:0000256" key="9">
    <source>
        <dbReference type="ARBA" id="ARBA00045876"/>
    </source>
</evidence>
<dbReference type="GO" id="GO:0006915">
    <property type="term" value="P:apoptotic process"/>
    <property type="evidence" value="ECO:0007669"/>
    <property type="project" value="InterPro"/>
</dbReference>
<keyword evidence="8 10" id="KW-0386">Hypusine biosynthesis</keyword>
<feature type="binding site" evidence="10">
    <location>
        <position position="590"/>
    </location>
    <ligand>
        <name>Fe cation</name>
        <dbReference type="ChEBI" id="CHEBI:24875"/>
        <label>2</label>
    </ligand>
</feature>
<evidence type="ECO:0000313" key="15">
    <source>
        <dbReference type="EMBL" id="PAV82782.1"/>
    </source>
</evidence>
<dbReference type="HAMAP" id="MF_03101">
    <property type="entry name" value="Deoxyhypusine_hydroxylase"/>
    <property type="match status" value="1"/>
</dbReference>
<dbReference type="SMART" id="SM00567">
    <property type="entry name" value="EZ_HEAT"/>
    <property type="match status" value="6"/>
</dbReference>
<comment type="pathway">
    <text evidence="2 10">Protein modification; eIF5A hypusination.</text>
</comment>
<feature type="binding site" evidence="10">
    <location>
        <position position="471"/>
    </location>
    <ligand>
        <name>Fe cation</name>
        <dbReference type="ChEBI" id="CHEBI:24875"/>
        <label>1</label>
    </ligand>
</feature>
<dbReference type="SUPFAM" id="SSF48371">
    <property type="entry name" value="ARM repeat"/>
    <property type="match status" value="1"/>
</dbReference>
<dbReference type="Proteomes" id="UP000218231">
    <property type="component" value="Unassembled WGS sequence"/>
</dbReference>
<dbReference type="InterPro" id="IPR006225">
    <property type="entry name" value="PsdUridine_synth_RluC/D"/>
</dbReference>
<dbReference type="InterPro" id="IPR006145">
    <property type="entry name" value="PsdUridine_synth_RsuA/RluA"/>
</dbReference>
<dbReference type="PRINTS" id="PR01716">
    <property type="entry name" value="DEATHASSOCP3"/>
</dbReference>
<comment type="function">
    <text evidence="10">Catalyzes the hydroxylation of the N(6)-(4-aminobutyl)-L-lysine intermediate to form hypusine, an essential post-translational modification only found in mature eIF-5A factor.</text>
</comment>
<reference evidence="15 16" key="1">
    <citation type="journal article" date="2017" name="Curr. Biol.">
        <title>Genome architecture and evolution of a unichromosomal asexual nematode.</title>
        <authorList>
            <person name="Fradin H."/>
            <person name="Zegar C."/>
            <person name="Gutwein M."/>
            <person name="Lucas J."/>
            <person name="Kovtun M."/>
            <person name="Corcoran D."/>
            <person name="Baugh L.R."/>
            <person name="Kiontke K."/>
            <person name="Gunsalus K."/>
            <person name="Fitch D.H."/>
            <person name="Piano F."/>
        </authorList>
    </citation>
    <scope>NUCLEOTIDE SEQUENCE [LARGE SCALE GENOMIC DNA]</scope>
    <source>
        <strain evidence="15">PF1309</strain>
    </source>
</reference>
<keyword evidence="13" id="KW-0812">Transmembrane</keyword>
<dbReference type="GO" id="GO:0003723">
    <property type="term" value="F:RNA binding"/>
    <property type="evidence" value="ECO:0007669"/>
    <property type="project" value="InterPro"/>
</dbReference>
<comment type="caution">
    <text evidence="15">The sequence shown here is derived from an EMBL/GenBank/DDBJ whole genome shotgun (WGS) entry which is preliminary data.</text>
</comment>
<dbReference type="UniPathway" id="UPA00354"/>
<sequence>MGRMFVNGEQMTDINYVFKHNDRVEHWMHRHEHPVLDLPIRIINEDENLLVVDKPPSMPVHACGQYNTNTIMGQLRQNKMADKDLRVLHRLDRTTSGILLFAKNYATDLEFKTTLKDGHWRKTYVCKVEGEFPEGAVFCDQPIGNLVISMGIQCVRPDGKPARSKFRRMWTNGKESVVEVTIDTGRTHQIRVHAQFLGYPLIDDKIYNSRNWGEQKGKNAEYGKSYEELAEIIRVNHRSENWMEYKNPEYDQMMEDIAAKLDEITPDDPNIRPEDRPSTDKICLNCNVRKKVPQMADFRMPLHCLRYETDKWSFQTELPDWARESGGQVPESVPNQPILETDHADQVPESSLQNSELEKFQNSSNQNVQLKIGFKFQKIMEAKFSKDDIGKFGRVLCDTRYPLKARFRALFILRNIGDDLSVDWISNAFDDESALLKHELAYCLGQMKNKSAIPILETILRDKNQEPMVRHEAGEALGAIGDPSSREILKEYKNDPQPEVAETCDLALKRIDWIIESGKDTDSPYQSVDPTPTSSSDSIEILGKTLIDLKRPLWERYQAMFKLRNINTDESIKALAQGLYCEDSALFRHEIAYVLGQVQSPVATKELKDRLLLEEENCMVRHECAEALGAIATDECTEILKTYAKDKERVVRESCEVALDMAEYENSDELQQAAFVAKRRFQTSSRALKENYPKLTSFTDSDIGKMYEIDIETARQLQYDKQLTLKLKAQVETLNEMVTVVRKPLVEIADCMQSVCSVDIPALRLVLWGHFGTGKSVTLSQAVHLAYSHNWCIVYHPTAMHLCRRLQEVEMSTHKPGRINDPNGAVAILQAFKHQNQHLWKVLSELPCERTYEWSKVDKTQQGKPITEIVEVGLSAPFLASDCVGALFRELKRHASSGKIKLFVGIDDANSCWGKVNVRRADRTYALPSDLTLVCHYRNIMKNDWSNGIIVAVTDRKEQADNRNELEVLPYTPLETLGEEGFDHLDPFLPIECVEYSETEVTAVYNYYKDRRWISHSKALTDSGKLEMMHLSGFNPFYFERLCAGGSKMLPIMGDTTPPAPPARNVSTFPAKVTFKGAQTWRESLGMFMILLLGMSAFISVIILCVYTWKDKQVYEELVNYMDTTISISKIQYNPQYGIYNLNDRELDVLGRERSYKNLLRGYLFAEFGFWGLLIAVAFVYMTTDLTVQAKKIVFWILIAICVGYTMVEISIFTVTLSPHSRQLPNSTEMLLNHAIPHNPGGLKNIEDRLGCTFDYNLYEYQASKRRNNPRNTCDPQIENSFIPVWLVLFLFGLRLLPILVFLLLALKRTPMSESIAANVEKLPKTKKTR</sequence>
<evidence type="ECO:0000256" key="13">
    <source>
        <dbReference type="SAM" id="Phobius"/>
    </source>
</evidence>
<dbReference type="STRING" id="2018661.A0A2A2L9E4"/>
<dbReference type="InterPro" id="IPR021133">
    <property type="entry name" value="HEAT_type_2"/>
</dbReference>
<protein>
    <recommendedName>
        <fullName evidence="10">Deoxyhypusine hydroxylase</fullName>
        <shortName evidence="10">DOHH</shortName>
        <ecNumber evidence="10">1.14.99.29</ecNumber>
    </recommendedName>
    <alternativeName>
        <fullName evidence="10">Deoxyhypusine dioxygenase</fullName>
    </alternativeName>
    <alternativeName>
        <fullName evidence="10">Deoxyhypusine monooxygenase</fullName>
    </alternativeName>
</protein>
<evidence type="ECO:0000256" key="5">
    <source>
        <dbReference type="ARBA" id="ARBA00023002"/>
    </source>
</evidence>
<dbReference type="PANTHER" id="PTHR12697">
    <property type="entry name" value="PBS LYASE HEAT-LIKE PROTEIN"/>
    <property type="match status" value="1"/>
</dbReference>
<feature type="active site" evidence="11">
    <location>
        <position position="92"/>
    </location>
</feature>
<evidence type="ECO:0000256" key="7">
    <source>
        <dbReference type="ARBA" id="ARBA00023033"/>
    </source>
</evidence>
<evidence type="ECO:0000256" key="11">
    <source>
        <dbReference type="PIRSR" id="PIRSR606225-1"/>
    </source>
</evidence>
<dbReference type="Pfam" id="PF00849">
    <property type="entry name" value="PseudoU_synth_2"/>
    <property type="match status" value="1"/>
</dbReference>
<feature type="binding site" evidence="10">
    <location>
        <position position="438"/>
    </location>
    <ligand>
        <name>Fe cation</name>
        <dbReference type="ChEBI" id="CHEBI:24875"/>
        <label>1</label>
    </ligand>
</feature>
<evidence type="ECO:0000256" key="4">
    <source>
        <dbReference type="ARBA" id="ARBA00022737"/>
    </source>
</evidence>
<dbReference type="GO" id="GO:0001522">
    <property type="term" value="P:pseudouridine synthesis"/>
    <property type="evidence" value="ECO:0007669"/>
    <property type="project" value="InterPro"/>
</dbReference>
<gene>
    <name evidence="15" type="ORF">WR25_24723</name>
</gene>
<keyword evidence="16" id="KW-1185">Reference proteome</keyword>
<keyword evidence="13" id="KW-1133">Transmembrane helix</keyword>
<comment type="similarity">
    <text evidence="10">Belongs to the deoxyhypusine hydroxylase family.</text>
</comment>
<dbReference type="GO" id="GO:0046872">
    <property type="term" value="F:metal ion binding"/>
    <property type="evidence" value="ECO:0007669"/>
    <property type="project" value="UniProtKB-KW"/>
</dbReference>
<evidence type="ECO:0000256" key="1">
    <source>
        <dbReference type="ARBA" id="ARBA00000068"/>
    </source>
</evidence>
<dbReference type="PANTHER" id="PTHR12697:SF5">
    <property type="entry name" value="DEOXYHYPUSINE HYDROXYLASE"/>
    <property type="match status" value="1"/>
</dbReference>
<dbReference type="InterPro" id="IPR027517">
    <property type="entry name" value="Deoxyhypusine_hydroxylase"/>
</dbReference>
<dbReference type="PROSITE" id="PS01129">
    <property type="entry name" value="PSI_RLU"/>
    <property type="match status" value="1"/>
</dbReference>
<keyword evidence="13" id="KW-0472">Membrane</keyword>
<dbReference type="SUPFAM" id="SSF55120">
    <property type="entry name" value="Pseudouridine synthase"/>
    <property type="match status" value="1"/>
</dbReference>
<dbReference type="InterPro" id="IPR006224">
    <property type="entry name" value="PsdUridine_synth_RluA-like_CS"/>
</dbReference>
<dbReference type="GO" id="GO:0015935">
    <property type="term" value="C:small ribosomal subunit"/>
    <property type="evidence" value="ECO:0007669"/>
    <property type="project" value="InterPro"/>
</dbReference>
<dbReference type="Pfam" id="PF10236">
    <property type="entry name" value="DAP3"/>
    <property type="match status" value="1"/>
</dbReference>
<comment type="catalytic activity">
    <reaction evidence="1 10">
        <text>[eIF5A protein]-deoxyhypusine + AH2 + O2 = [eIF5A protein]-hypusine + A + H2O</text>
        <dbReference type="Rhea" id="RHEA:14101"/>
        <dbReference type="Rhea" id="RHEA-COMP:10144"/>
        <dbReference type="Rhea" id="RHEA-COMP:12592"/>
        <dbReference type="ChEBI" id="CHEBI:13193"/>
        <dbReference type="ChEBI" id="CHEBI:15377"/>
        <dbReference type="ChEBI" id="CHEBI:15379"/>
        <dbReference type="ChEBI" id="CHEBI:17499"/>
        <dbReference type="ChEBI" id="CHEBI:82657"/>
        <dbReference type="ChEBI" id="CHEBI:91175"/>
        <dbReference type="EC" id="1.14.99.29"/>
    </reaction>
</comment>
<feature type="binding site" evidence="10">
    <location>
        <position position="439"/>
    </location>
    <ligand>
        <name>Fe cation</name>
        <dbReference type="ChEBI" id="CHEBI:24875"/>
        <label>1</label>
    </ligand>
</feature>
<dbReference type="EMBL" id="LIAE01007028">
    <property type="protein sequence ID" value="PAV82782.1"/>
    <property type="molecule type" value="Genomic_DNA"/>
</dbReference>
<dbReference type="FunFam" id="1.25.10.10:FF:000099">
    <property type="entry name" value="Deoxyhypusine hydroxylase"/>
    <property type="match status" value="2"/>
</dbReference>
<dbReference type="GO" id="GO:0005761">
    <property type="term" value="C:mitochondrial ribosome"/>
    <property type="evidence" value="ECO:0007669"/>
    <property type="project" value="InterPro"/>
</dbReference>
<evidence type="ECO:0000256" key="10">
    <source>
        <dbReference type="HAMAP-Rule" id="MF_03101"/>
    </source>
</evidence>
<keyword evidence="3 10" id="KW-0479">Metal-binding</keyword>
<dbReference type="Pfam" id="PF13646">
    <property type="entry name" value="HEAT_2"/>
    <property type="match status" value="2"/>
</dbReference>
<dbReference type="InterPro" id="IPR016024">
    <property type="entry name" value="ARM-type_fold"/>
</dbReference>
<dbReference type="InterPro" id="IPR020103">
    <property type="entry name" value="PsdUridine_synth_cat_dom_sf"/>
</dbReference>
<feature type="transmembrane region" description="Helical" evidence="13">
    <location>
        <begin position="1193"/>
        <end position="1217"/>
    </location>
</feature>
<dbReference type="GO" id="GO:0009982">
    <property type="term" value="F:pseudouridine synthase activity"/>
    <property type="evidence" value="ECO:0007669"/>
    <property type="project" value="InterPro"/>
</dbReference>
<dbReference type="OrthoDB" id="274828at2759"/>
<keyword evidence="4" id="KW-0677">Repeat</keyword>
<feature type="repeat" description="HEAT" evidence="12">
    <location>
        <begin position="452"/>
        <end position="492"/>
    </location>
</feature>
<keyword evidence="7 10" id="KW-0503">Monooxygenase</keyword>
<feature type="domain" description="Pseudouridine synthase RsuA/RluA-like" evidence="14">
    <location>
        <begin position="48"/>
        <end position="195"/>
    </location>
</feature>
<dbReference type="CDD" id="cd02557">
    <property type="entry name" value="PseudoU_synth_ScRIB2"/>
    <property type="match status" value="1"/>
</dbReference>
<comment type="function">
    <text evidence="9">Catalyzes the hydroxylation of the N(6)-(4-aminobutyl)-L-lysine intermediate produced by deoxyhypusine synthase/DHPS on a critical lysine of the eukaryotic translation initiation factor 5A/eIF-5A. This is the second step of the post-translational modification of that lysine into an unusual amino acid residue named hypusine. Hypusination is unique to mature eIF-5A factor and is essential for its function.</text>
</comment>
<evidence type="ECO:0000313" key="16">
    <source>
        <dbReference type="Proteomes" id="UP000218231"/>
    </source>
</evidence>
<dbReference type="InterPro" id="IPR004155">
    <property type="entry name" value="PBS_lyase_HEAT"/>
</dbReference>
<keyword evidence="5 10" id="KW-0560">Oxidoreductase</keyword>
<feature type="binding site" evidence="10">
    <location>
        <position position="623"/>
    </location>
    <ligand>
        <name>Fe cation</name>
        <dbReference type="ChEBI" id="CHEBI:24875"/>
        <label>2</label>
    </ligand>
</feature>
<evidence type="ECO:0000259" key="14">
    <source>
        <dbReference type="Pfam" id="PF00849"/>
    </source>
</evidence>
<dbReference type="EC" id="1.14.99.29" evidence="10"/>
<dbReference type="Gene3D" id="1.25.10.10">
    <property type="entry name" value="Leucine-rich Repeat Variant"/>
    <property type="match status" value="2"/>
</dbReference>
<evidence type="ECO:0000256" key="12">
    <source>
        <dbReference type="PROSITE-ProRule" id="PRU00103"/>
    </source>
</evidence>
<feature type="transmembrane region" description="Helical" evidence="13">
    <location>
        <begin position="1085"/>
        <end position="1109"/>
    </location>
</feature>
<dbReference type="Gene3D" id="3.30.2350.10">
    <property type="entry name" value="Pseudouridine synthase"/>
    <property type="match status" value="1"/>
</dbReference>
<feature type="transmembrane region" description="Helical" evidence="13">
    <location>
        <begin position="1285"/>
        <end position="1307"/>
    </location>
</feature>
<organism evidence="15 16">
    <name type="scientific">Diploscapter pachys</name>
    <dbReference type="NCBI Taxonomy" id="2018661"/>
    <lineage>
        <taxon>Eukaryota</taxon>
        <taxon>Metazoa</taxon>
        <taxon>Ecdysozoa</taxon>
        <taxon>Nematoda</taxon>
        <taxon>Chromadorea</taxon>
        <taxon>Rhabditida</taxon>
        <taxon>Rhabditina</taxon>
        <taxon>Rhabditomorpha</taxon>
        <taxon>Rhabditoidea</taxon>
        <taxon>Rhabditidae</taxon>
        <taxon>Diploscapter</taxon>
    </lineage>
</organism>
<evidence type="ECO:0000256" key="3">
    <source>
        <dbReference type="ARBA" id="ARBA00022723"/>
    </source>
</evidence>
<dbReference type="InterPro" id="IPR008092">
    <property type="entry name" value="Ribosomal_mS29_met"/>
</dbReference>
<accession>A0A2A2L9E4</accession>
<comment type="cofactor">
    <cofactor evidence="10">
        <name>Fe(2+)</name>
        <dbReference type="ChEBI" id="CHEBI:29033"/>
    </cofactor>
    <text evidence="10">Binds 2 Fe(2+) ions per subunit.</text>
</comment>
<name>A0A2A2L9E4_9BILA</name>
<evidence type="ECO:0000256" key="2">
    <source>
        <dbReference type="ARBA" id="ARBA00005041"/>
    </source>
</evidence>
<keyword evidence="6 10" id="KW-0408">Iron</keyword>
<dbReference type="GO" id="GO:0019135">
    <property type="term" value="F:deoxyhypusine monooxygenase activity"/>
    <property type="evidence" value="ECO:0007669"/>
    <property type="project" value="UniProtKB-UniRule"/>
</dbReference>
<proteinExistence type="inferred from homology"/>
<dbReference type="PROSITE" id="PS50077">
    <property type="entry name" value="HEAT_REPEAT"/>
    <property type="match status" value="1"/>
</dbReference>
<dbReference type="InterPro" id="IPR011989">
    <property type="entry name" value="ARM-like"/>
</dbReference>
<dbReference type="InterPro" id="IPR019368">
    <property type="entry name" value="Ribosomal_mS29"/>
</dbReference>